<keyword evidence="3" id="KW-1185">Reference proteome</keyword>
<evidence type="ECO:0000313" key="2">
    <source>
        <dbReference type="EMBL" id="EHQ04835.1"/>
    </source>
</evidence>
<dbReference type="HOGENOM" id="CLU_1388731_0_0_12"/>
<reference evidence="2 3" key="1">
    <citation type="submission" date="2011-10" db="EMBL/GenBank/DDBJ databases">
        <title>The Improved High-Quality Draft genome of Leptonema illini DSM 21528.</title>
        <authorList>
            <consortium name="US DOE Joint Genome Institute (JGI-PGF)"/>
            <person name="Lucas S."/>
            <person name="Copeland A."/>
            <person name="Lapidus A."/>
            <person name="Glavina del Rio T."/>
            <person name="Dalin E."/>
            <person name="Tice H."/>
            <person name="Bruce D."/>
            <person name="Goodwin L."/>
            <person name="Pitluck S."/>
            <person name="Peters L."/>
            <person name="Mikhailova N."/>
            <person name="Held B."/>
            <person name="Kyrpides N."/>
            <person name="Mavromatis K."/>
            <person name="Ivanova N."/>
            <person name="Markowitz V."/>
            <person name="Cheng J.-F."/>
            <person name="Hugenholtz P."/>
            <person name="Woyke T."/>
            <person name="Wu D."/>
            <person name="Gronow S."/>
            <person name="Wellnitz S."/>
            <person name="Brambilla E.-M."/>
            <person name="Klenk H.-P."/>
            <person name="Eisen J.A."/>
        </authorList>
    </citation>
    <scope>NUCLEOTIDE SEQUENCE [LARGE SCALE GENOMIC DNA]</scope>
    <source>
        <strain evidence="2 3">DSM 21528</strain>
    </source>
</reference>
<dbReference type="Proteomes" id="UP000005737">
    <property type="component" value="Unassembled WGS sequence"/>
</dbReference>
<protein>
    <submittedName>
        <fullName evidence="2">Uncharacterized protein</fullName>
    </submittedName>
</protein>
<gene>
    <name evidence="2" type="ORF">Lepil_0126</name>
</gene>
<sequence>MTEFFGDIVLFSEPLSKMVHAVQRFCSLCEAVRFSLLFLVFLIPVGPVMLVEMPVSTGLSVSDDLRPRLDLGVPVTESSSAINDRISGPLSSSTSWELTEEEVIIELYVAHYEENSKRHAGASISSSRPSRQGFEGQKASVTGISSGSSGGLVVGFIDRGAMWLVGIRQIFNPTEVCRNSILSLSYYSIRQGYSNPDVADKISIIAKVRGFSV</sequence>
<evidence type="ECO:0000256" key="1">
    <source>
        <dbReference type="SAM" id="MobiDB-lite"/>
    </source>
</evidence>
<organism evidence="2 3">
    <name type="scientific">Leptonema illini DSM 21528</name>
    <dbReference type="NCBI Taxonomy" id="929563"/>
    <lineage>
        <taxon>Bacteria</taxon>
        <taxon>Pseudomonadati</taxon>
        <taxon>Spirochaetota</taxon>
        <taxon>Spirochaetia</taxon>
        <taxon>Leptospirales</taxon>
        <taxon>Leptospiraceae</taxon>
        <taxon>Leptonema</taxon>
    </lineage>
</organism>
<proteinExistence type="predicted"/>
<dbReference type="EMBL" id="JH597773">
    <property type="protein sequence ID" value="EHQ04835.1"/>
    <property type="molecule type" value="Genomic_DNA"/>
</dbReference>
<evidence type="ECO:0000313" key="3">
    <source>
        <dbReference type="Proteomes" id="UP000005737"/>
    </source>
</evidence>
<dbReference type="AlphaFoldDB" id="H2CHL2"/>
<feature type="region of interest" description="Disordered" evidence="1">
    <location>
        <begin position="120"/>
        <end position="145"/>
    </location>
</feature>
<name>H2CHL2_9LEPT</name>
<accession>H2CHL2</accession>